<accession>R9IAS7</accession>
<dbReference type="PATRIC" id="fig|1235788.3.peg.1212"/>
<name>R9IAS7_9BACT</name>
<dbReference type="STRING" id="1235788.C802_01183"/>
<reference evidence="1 2" key="1">
    <citation type="submission" date="2013-04" db="EMBL/GenBank/DDBJ databases">
        <title>The Genome Sequence of Bacteroides massiliensis dnLKV3.</title>
        <authorList>
            <consortium name="The Broad Institute Genomics Platform"/>
            <consortium name="The Broad Institute Genome Sequencing Center for Infectious Disease"/>
            <person name="Earl A."/>
            <person name="Xavier R."/>
            <person name="Kuhn K."/>
            <person name="Stappenbeck T."/>
            <person name="Walker B."/>
            <person name="Young S."/>
            <person name="Zeng Q."/>
            <person name="Gargeya S."/>
            <person name="Fitzgerald M."/>
            <person name="Haas B."/>
            <person name="Abouelleil A."/>
            <person name="Allen A.W."/>
            <person name="Alvarado L."/>
            <person name="Arachchi H.M."/>
            <person name="Berlin A.M."/>
            <person name="Chapman S.B."/>
            <person name="Gainer-Dewar J."/>
            <person name="Goldberg J."/>
            <person name="Griggs A."/>
            <person name="Gujja S."/>
            <person name="Hansen M."/>
            <person name="Howarth C."/>
            <person name="Imamovic A."/>
            <person name="Ireland A."/>
            <person name="Larimer J."/>
            <person name="McCowan C."/>
            <person name="Murphy C."/>
            <person name="Pearson M."/>
            <person name="Poon T.W."/>
            <person name="Priest M."/>
            <person name="Roberts A."/>
            <person name="Saif S."/>
            <person name="Shea T."/>
            <person name="Sisk P."/>
            <person name="Sykes S."/>
            <person name="Wortman J."/>
            <person name="Nusbaum C."/>
            <person name="Birren B."/>
        </authorList>
    </citation>
    <scope>NUCLEOTIDE SEQUENCE [LARGE SCALE GENOMIC DNA]</scope>
    <source>
        <strain evidence="2">dnLKV3</strain>
    </source>
</reference>
<dbReference type="RefSeq" id="WP_016275603.1">
    <property type="nucleotide sequence ID" value="NZ_CAPBMW010000001.1"/>
</dbReference>
<dbReference type="HOGENOM" id="CLU_782241_0_0_10"/>
<dbReference type="AlphaFoldDB" id="R9IAS7"/>
<comment type="caution">
    <text evidence="1">The sequence shown here is derived from an EMBL/GenBank/DDBJ whole genome shotgun (WGS) entry which is preliminary data.</text>
</comment>
<dbReference type="EMBL" id="ASSP01000007">
    <property type="protein sequence ID" value="EOS14322.1"/>
    <property type="molecule type" value="Genomic_DNA"/>
</dbReference>
<proteinExistence type="predicted"/>
<sequence>MKPVILIAILLLLNSCVHYSSVGEHTFSIDYCKDSTFDWDSKIQIEGVIPLETKDSCLLSYARKCIVTDTKIIYYDEKQKSIFVFDDTGIFLYGIDALGGGEGEYTMIKDVIMSYDKKAVLILDNVSILAFDAETGQFQYRIALDEHIASDFYQFANVDKDLFYFWSMDKENCLYSYENGKIDAVQKRTGFPYVCQKFFYDSAGVLNFLPDYGSFNVMEIKNRQLQTKYIVDFGRWTLPKDLIPVNTTEFNESDSKPFFKCISSAFETDKNIYLSTVSPDLSLYNICIDKYTKEVISGNQDKNAPVVVVNAVGEYFYGILYPFFFSGDDQFSKEIRKYGKNEESNPLVIKFTFK</sequence>
<protein>
    <submittedName>
        <fullName evidence="1">Uncharacterized protein</fullName>
    </submittedName>
</protein>
<gene>
    <name evidence="1" type="ORF">C802_01183</name>
</gene>
<keyword evidence="2" id="KW-1185">Reference proteome</keyword>
<dbReference type="OrthoDB" id="1037972at2"/>
<evidence type="ECO:0000313" key="1">
    <source>
        <dbReference type="EMBL" id="EOS14322.1"/>
    </source>
</evidence>
<organism evidence="1 2">
    <name type="scientific">Phocaeicola sartorii</name>
    <dbReference type="NCBI Taxonomy" id="671267"/>
    <lineage>
        <taxon>Bacteria</taxon>
        <taxon>Pseudomonadati</taxon>
        <taxon>Bacteroidota</taxon>
        <taxon>Bacteroidia</taxon>
        <taxon>Bacteroidales</taxon>
        <taxon>Bacteroidaceae</taxon>
        <taxon>Phocaeicola</taxon>
    </lineage>
</organism>
<evidence type="ECO:0000313" key="2">
    <source>
        <dbReference type="Proteomes" id="UP000014200"/>
    </source>
</evidence>
<dbReference type="GeneID" id="82155026"/>
<dbReference type="Proteomes" id="UP000014200">
    <property type="component" value="Unassembled WGS sequence"/>
</dbReference>
<dbReference type="Pfam" id="PF17170">
    <property type="entry name" value="DUF5128"/>
    <property type="match status" value="1"/>
</dbReference>